<reference evidence="8" key="2">
    <citation type="submission" date="2013-12" db="EMBL/GenBank/DDBJ databases">
        <authorList>
            <person name="Yu Y."/>
            <person name="Lee S."/>
            <person name="de Baynast K."/>
            <person name="Wissotski M."/>
            <person name="Liu L."/>
            <person name="Talag J."/>
            <person name="Goicoechea J."/>
            <person name="Angelova A."/>
            <person name="Jetty R."/>
            <person name="Kudrna D."/>
            <person name="Golser W."/>
            <person name="Rivera L."/>
            <person name="Zhang J."/>
            <person name="Wing R."/>
        </authorList>
    </citation>
    <scope>NUCLEOTIDE SEQUENCE</scope>
</reference>
<evidence type="ECO:0000313" key="8">
    <source>
        <dbReference type="Proteomes" id="UP000032180"/>
    </source>
</evidence>
<evidence type="ECO:0000256" key="2">
    <source>
        <dbReference type="ARBA" id="ARBA00023015"/>
    </source>
</evidence>
<keyword evidence="2" id="KW-0805">Transcription regulation</keyword>
<dbReference type="AlphaFoldDB" id="A0A0D9WRD3"/>
<reference evidence="7 8" key="1">
    <citation type="submission" date="2012-08" db="EMBL/GenBank/DDBJ databases">
        <title>Oryza genome evolution.</title>
        <authorList>
            <person name="Wing R.A."/>
        </authorList>
    </citation>
    <scope>NUCLEOTIDE SEQUENCE</scope>
</reference>
<dbReference type="PROSITE" id="PS50888">
    <property type="entry name" value="BHLH"/>
    <property type="match status" value="1"/>
</dbReference>
<dbReference type="CDD" id="cd11393">
    <property type="entry name" value="bHLH_AtbHLH_like"/>
    <property type="match status" value="1"/>
</dbReference>
<protein>
    <recommendedName>
        <fullName evidence="6">BHLH domain-containing protein</fullName>
    </recommendedName>
</protein>
<dbReference type="Proteomes" id="UP000032180">
    <property type="component" value="Chromosome 6"/>
</dbReference>
<reference evidence="7" key="3">
    <citation type="submission" date="2015-04" db="UniProtKB">
        <authorList>
            <consortium name="EnsemblPlants"/>
        </authorList>
    </citation>
    <scope>IDENTIFICATION</scope>
</reference>
<keyword evidence="8" id="KW-1185">Reference proteome</keyword>
<keyword evidence="3" id="KW-0804">Transcription</keyword>
<dbReference type="InterPro" id="IPR044658">
    <property type="entry name" value="bHLH92/bHLH041-like"/>
</dbReference>
<comment type="similarity">
    <text evidence="1">Belongs to the bHLH protein family.</text>
</comment>
<name>A0A0D9WRD3_9ORYZ</name>
<keyword evidence="5" id="KW-0732">Signal</keyword>
<dbReference type="PANTHER" id="PTHR46665:SF16">
    <property type="entry name" value="OS06G0570900 PROTEIN"/>
    <property type="match status" value="1"/>
</dbReference>
<dbReference type="HOGENOM" id="CLU_024717_1_0_1"/>
<feature type="signal peptide" evidence="5">
    <location>
        <begin position="1"/>
        <end position="23"/>
    </location>
</feature>
<dbReference type="InterPro" id="IPR055477">
    <property type="entry name" value="DUF7049"/>
</dbReference>
<dbReference type="SUPFAM" id="SSF47459">
    <property type="entry name" value="HLH, helix-loop-helix DNA-binding domain"/>
    <property type="match status" value="1"/>
</dbReference>
<feature type="chain" id="PRO_5002348978" description="BHLH domain-containing protein" evidence="5">
    <location>
        <begin position="24"/>
        <end position="486"/>
    </location>
</feature>
<dbReference type="InterPro" id="IPR055478">
    <property type="entry name" value="DUF7050"/>
</dbReference>
<evidence type="ECO:0000256" key="4">
    <source>
        <dbReference type="SAM" id="MobiDB-lite"/>
    </source>
</evidence>
<feature type="region of interest" description="Disordered" evidence="4">
    <location>
        <begin position="350"/>
        <end position="375"/>
    </location>
</feature>
<dbReference type="Gramene" id="LPERR06G15630.1">
    <property type="protein sequence ID" value="LPERR06G15630.1"/>
    <property type="gene ID" value="LPERR06G15630"/>
</dbReference>
<dbReference type="SMART" id="SM00353">
    <property type="entry name" value="HLH"/>
    <property type="match status" value="1"/>
</dbReference>
<dbReference type="Pfam" id="PF23133">
    <property type="entry name" value="DUF7050"/>
    <property type="match status" value="1"/>
</dbReference>
<proteinExistence type="inferred from homology"/>
<dbReference type="Gene3D" id="4.10.280.10">
    <property type="entry name" value="Helix-loop-helix DNA-binding domain"/>
    <property type="match status" value="1"/>
</dbReference>
<dbReference type="PANTHER" id="PTHR46665">
    <property type="entry name" value="TRANSCRIPTION FACTOR BHLH041-RELATED-RELATED"/>
    <property type="match status" value="1"/>
</dbReference>
<dbReference type="Pfam" id="PF23132">
    <property type="entry name" value="DUF7049"/>
    <property type="match status" value="1"/>
</dbReference>
<sequence length="486" mass="51334">MARAAARVPGCVYLCLWAPAAVAGIPPSHLFCLDAWIGGGGGGRALELFDAYRGALCAAVSGCVPGWAYKDGAACLALPEPDLAASASLQLQQLFYQESGTKMAVFMGCESGEIEVGLSSTSSTTPAAVANEMQQSILEELLQMPPSSPSSSLLSMSVGSPEYSSLVRSMATPVAAAVEPTPVNDDDAVIAQAMLAVISAPPPPPPLFPPRRRRAHSSPSRRPTAFKAYNAALSPRRRRHPAAPMGQRMIKRGISLLFALHTETRRRELAAAAAPPPPPMPTSSSQLHHVISERRRRERINDSFQSLRALLPPGSKKDKAAVLASTTAYMDKLMSQVSELEEKNRQLEAQLARRSGDPRHDTIVGESSSSSSERIQVDVAIAGSSTSSSTTSDRPPREVGIRVTVRAECHVSEVVVALLTRLREMGRFTVVSVDARQGSSSLAQVSLTLHATAGDVSDETSLKEAMAKAVGDVVTPPPVAPPGASP</sequence>
<evidence type="ECO:0000256" key="1">
    <source>
        <dbReference type="ARBA" id="ARBA00005510"/>
    </source>
</evidence>
<dbReference type="eggNOG" id="ENOG502QUVA">
    <property type="taxonomic scope" value="Eukaryota"/>
</dbReference>
<dbReference type="EnsemblPlants" id="LPERR06G15630.1">
    <property type="protein sequence ID" value="LPERR06G15630.1"/>
    <property type="gene ID" value="LPERR06G15630"/>
</dbReference>
<evidence type="ECO:0000256" key="3">
    <source>
        <dbReference type="ARBA" id="ARBA00023163"/>
    </source>
</evidence>
<feature type="region of interest" description="Disordered" evidence="4">
    <location>
        <begin position="201"/>
        <end position="224"/>
    </location>
</feature>
<feature type="compositionally biased region" description="Basic and acidic residues" evidence="4">
    <location>
        <begin position="354"/>
        <end position="363"/>
    </location>
</feature>
<dbReference type="InterPro" id="IPR036638">
    <property type="entry name" value="HLH_DNA-bd_sf"/>
</dbReference>
<dbReference type="Pfam" id="PF00010">
    <property type="entry name" value="HLH"/>
    <property type="match status" value="1"/>
</dbReference>
<accession>A0A0D9WRD3</accession>
<dbReference type="InterPro" id="IPR045239">
    <property type="entry name" value="bHLH95_bHLH"/>
</dbReference>
<organism evidence="7 8">
    <name type="scientific">Leersia perrieri</name>
    <dbReference type="NCBI Taxonomy" id="77586"/>
    <lineage>
        <taxon>Eukaryota</taxon>
        <taxon>Viridiplantae</taxon>
        <taxon>Streptophyta</taxon>
        <taxon>Embryophyta</taxon>
        <taxon>Tracheophyta</taxon>
        <taxon>Spermatophyta</taxon>
        <taxon>Magnoliopsida</taxon>
        <taxon>Liliopsida</taxon>
        <taxon>Poales</taxon>
        <taxon>Poaceae</taxon>
        <taxon>BOP clade</taxon>
        <taxon>Oryzoideae</taxon>
        <taxon>Oryzeae</taxon>
        <taxon>Oryzinae</taxon>
        <taxon>Leersia</taxon>
    </lineage>
</organism>
<evidence type="ECO:0000259" key="6">
    <source>
        <dbReference type="PROSITE" id="PS50888"/>
    </source>
</evidence>
<feature type="domain" description="BHLH" evidence="6">
    <location>
        <begin position="284"/>
        <end position="333"/>
    </location>
</feature>
<evidence type="ECO:0000256" key="5">
    <source>
        <dbReference type="SAM" id="SignalP"/>
    </source>
</evidence>
<evidence type="ECO:0000313" key="7">
    <source>
        <dbReference type="EnsemblPlants" id="LPERR06G15630.1"/>
    </source>
</evidence>
<dbReference type="GO" id="GO:0046983">
    <property type="term" value="F:protein dimerization activity"/>
    <property type="evidence" value="ECO:0007669"/>
    <property type="project" value="InterPro"/>
</dbReference>
<dbReference type="InterPro" id="IPR011598">
    <property type="entry name" value="bHLH_dom"/>
</dbReference>